<proteinExistence type="inferred from homology"/>
<keyword evidence="2" id="KW-0349">Heme</keyword>
<name>A0A1Z5RP20_SORBI</name>
<dbReference type="Pfam" id="PF00067">
    <property type="entry name" value="p450"/>
    <property type="match status" value="2"/>
</dbReference>
<dbReference type="InParanoid" id="A0A1Z5RP20"/>
<dbReference type="EMBL" id="CM000763">
    <property type="protein sequence ID" value="OQU85500.1"/>
    <property type="molecule type" value="Genomic_DNA"/>
</dbReference>
<dbReference type="GO" id="GO:0016491">
    <property type="term" value="F:oxidoreductase activity"/>
    <property type="evidence" value="ECO:0000318"/>
    <property type="project" value="GO_Central"/>
</dbReference>
<evidence type="ECO:0000313" key="3">
    <source>
        <dbReference type="EMBL" id="OQU85500.1"/>
    </source>
</evidence>
<keyword evidence="2" id="KW-0408">Iron</keyword>
<dbReference type="Proteomes" id="UP000000768">
    <property type="component" value="Chromosome 4"/>
</dbReference>
<reference evidence="4" key="2">
    <citation type="journal article" date="2018" name="Plant J.">
        <title>The Sorghum bicolor reference genome: improved assembly, gene annotations, a transcriptome atlas, and signatures of genome organization.</title>
        <authorList>
            <person name="McCormick R.F."/>
            <person name="Truong S.K."/>
            <person name="Sreedasyam A."/>
            <person name="Jenkins J."/>
            <person name="Shu S."/>
            <person name="Sims D."/>
            <person name="Kennedy M."/>
            <person name="Amirebrahimi M."/>
            <person name="Weers B.D."/>
            <person name="McKinley B."/>
            <person name="Mattison A."/>
            <person name="Morishige D.T."/>
            <person name="Grimwood J."/>
            <person name="Schmutz J."/>
            <person name="Mullet J.E."/>
        </authorList>
    </citation>
    <scope>NUCLEOTIDE SEQUENCE [LARGE SCALE GENOMIC DNA]</scope>
    <source>
        <strain evidence="4">cv. BTx623</strain>
    </source>
</reference>
<dbReference type="GO" id="GO:0020037">
    <property type="term" value="F:heme binding"/>
    <property type="evidence" value="ECO:0007669"/>
    <property type="project" value="InterPro"/>
</dbReference>
<evidence type="ECO:0000256" key="2">
    <source>
        <dbReference type="PIRSR" id="PIRSR602401-1"/>
    </source>
</evidence>
<dbReference type="AlphaFoldDB" id="A0A1Z5RP20"/>
<dbReference type="PANTHER" id="PTHR47950">
    <property type="entry name" value="CYTOCHROME P450, FAMILY 76, SUBFAMILY C, POLYPEPTIDE 5-RELATED"/>
    <property type="match status" value="1"/>
</dbReference>
<gene>
    <name evidence="3" type="ORF">SORBI_3004G256550</name>
</gene>
<dbReference type="InterPro" id="IPR036396">
    <property type="entry name" value="Cyt_P450_sf"/>
</dbReference>
<comment type="similarity">
    <text evidence="1">Belongs to the cytochrome P450 family.</text>
</comment>
<protein>
    <submittedName>
        <fullName evidence="3">Uncharacterized protein</fullName>
    </submittedName>
</protein>
<dbReference type="GO" id="GO:0016705">
    <property type="term" value="F:oxidoreductase activity, acting on paired donors, with incorporation or reduction of molecular oxygen"/>
    <property type="evidence" value="ECO:0007669"/>
    <property type="project" value="InterPro"/>
</dbReference>
<feature type="binding site" description="axial binding residue" evidence="2">
    <location>
        <position position="202"/>
    </location>
    <ligand>
        <name>heme</name>
        <dbReference type="ChEBI" id="CHEBI:30413"/>
    </ligand>
    <ligandPart>
        <name>Fe</name>
        <dbReference type="ChEBI" id="CHEBI:18248"/>
    </ligandPart>
</feature>
<accession>A0A1Z5RP20</accession>
<sequence>MSLRLGAVTTVVISSPDVARELLQKQDAVFANRFVPHAVGDHTPTTPCPGFHEVVTEIMEVAASPNLSDLFPTLAWADLQGYRRRLAKLFARLHQVFDVEIDRRLCERFEWALTELLRNPVSMVKTCNELRAAIGSARNIEESEIDQLPYLQAATTEWAMGRDKDIWQEPEKFMPERFLESTTDFKGGDFELIPFGAGRRICSGTQPPNTENRKPNRIYRNRKIWFPVRYLVLRNRIYRVIFGSVPR</sequence>
<dbReference type="PANTHER" id="PTHR47950:SF45">
    <property type="entry name" value="CYTOCHROME P450 FAMILY 76 SUBFAMILY C POLYPEPTIDE 7"/>
    <property type="match status" value="1"/>
</dbReference>
<evidence type="ECO:0000256" key="1">
    <source>
        <dbReference type="ARBA" id="ARBA00010617"/>
    </source>
</evidence>
<keyword evidence="4" id="KW-1185">Reference proteome</keyword>
<organism evidence="3 4">
    <name type="scientific">Sorghum bicolor</name>
    <name type="common">Sorghum</name>
    <name type="synonym">Sorghum vulgare</name>
    <dbReference type="NCBI Taxonomy" id="4558"/>
    <lineage>
        <taxon>Eukaryota</taxon>
        <taxon>Viridiplantae</taxon>
        <taxon>Streptophyta</taxon>
        <taxon>Embryophyta</taxon>
        <taxon>Tracheophyta</taxon>
        <taxon>Spermatophyta</taxon>
        <taxon>Magnoliopsida</taxon>
        <taxon>Liliopsida</taxon>
        <taxon>Poales</taxon>
        <taxon>Poaceae</taxon>
        <taxon>PACMAD clade</taxon>
        <taxon>Panicoideae</taxon>
        <taxon>Andropogonodae</taxon>
        <taxon>Andropogoneae</taxon>
        <taxon>Sorghinae</taxon>
        <taxon>Sorghum</taxon>
    </lineage>
</organism>
<dbReference type="SUPFAM" id="SSF48264">
    <property type="entry name" value="Cytochrome P450"/>
    <property type="match status" value="1"/>
</dbReference>
<comment type="cofactor">
    <cofactor evidence="2">
        <name>heme</name>
        <dbReference type="ChEBI" id="CHEBI:30413"/>
    </cofactor>
</comment>
<dbReference type="GO" id="GO:0005506">
    <property type="term" value="F:iron ion binding"/>
    <property type="evidence" value="ECO:0007669"/>
    <property type="project" value="InterPro"/>
</dbReference>
<reference evidence="3 4" key="1">
    <citation type="journal article" date="2009" name="Nature">
        <title>The Sorghum bicolor genome and the diversification of grasses.</title>
        <authorList>
            <person name="Paterson A.H."/>
            <person name="Bowers J.E."/>
            <person name="Bruggmann R."/>
            <person name="Dubchak I."/>
            <person name="Grimwood J."/>
            <person name="Gundlach H."/>
            <person name="Haberer G."/>
            <person name="Hellsten U."/>
            <person name="Mitros T."/>
            <person name="Poliakov A."/>
            <person name="Schmutz J."/>
            <person name="Spannagl M."/>
            <person name="Tang H."/>
            <person name="Wang X."/>
            <person name="Wicker T."/>
            <person name="Bharti A.K."/>
            <person name="Chapman J."/>
            <person name="Feltus F.A."/>
            <person name="Gowik U."/>
            <person name="Grigoriev I.V."/>
            <person name="Lyons E."/>
            <person name="Maher C.A."/>
            <person name="Martis M."/>
            <person name="Narechania A."/>
            <person name="Otillar R.P."/>
            <person name="Penning B.W."/>
            <person name="Salamov A.A."/>
            <person name="Wang Y."/>
            <person name="Zhang L."/>
            <person name="Carpita N.C."/>
            <person name="Freeling M."/>
            <person name="Gingle A.R."/>
            <person name="Hash C.T."/>
            <person name="Keller B."/>
            <person name="Klein P."/>
            <person name="Kresovich S."/>
            <person name="McCann M.C."/>
            <person name="Ming R."/>
            <person name="Peterson D.G."/>
            <person name="Mehboob-ur-Rahman"/>
            <person name="Ware D."/>
            <person name="Westhoff P."/>
            <person name="Mayer K.F."/>
            <person name="Messing J."/>
            <person name="Rokhsar D.S."/>
        </authorList>
    </citation>
    <scope>NUCLEOTIDE SEQUENCE [LARGE SCALE GENOMIC DNA]</scope>
    <source>
        <strain evidence="4">cv. BTx623</strain>
    </source>
</reference>
<dbReference type="Gramene" id="OQU85500">
    <property type="protein sequence ID" value="OQU85500"/>
    <property type="gene ID" value="SORBI_3004G256550"/>
</dbReference>
<dbReference type="PRINTS" id="PR00463">
    <property type="entry name" value="EP450I"/>
</dbReference>
<dbReference type="GO" id="GO:0004497">
    <property type="term" value="F:monooxygenase activity"/>
    <property type="evidence" value="ECO:0007669"/>
    <property type="project" value="InterPro"/>
</dbReference>
<dbReference type="OMA" id="CERFEWA"/>
<dbReference type="Gene3D" id="1.10.630.10">
    <property type="entry name" value="Cytochrome P450"/>
    <property type="match status" value="2"/>
</dbReference>
<keyword evidence="2" id="KW-0479">Metal-binding</keyword>
<evidence type="ECO:0000313" key="4">
    <source>
        <dbReference type="Proteomes" id="UP000000768"/>
    </source>
</evidence>
<dbReference type="InterPro" id="IPR002401">
    <property type="entry name" value="Cyt_P450_E_grp-I"/>
</dbReference>
<dbReference type="InterPro" id="IPR001128">
    <property type="entry name" value="Cyt_P450"/>
</dbReference>